<dbReference type="GO" id="GO:0016788">
    <property type="term" value="F:hydrolase activity, acting on ester bonds"/>
    <property type="evidence" value="ECO:0007669"/>
    <property type="project" value="InterPro"/>
</dbReference>
<dbReference type="PANTHER" id="PTHR31956">
    <property type="entry name" value="NON-SPECIFIC PHOSPHOLIPASE C4-RELATED"/>
    <property type="match status" value="1"/>
</dbReference>
<comment type="caution">
    <text evidence="2">The sequence shown here is derived from an EMBL/GenBank/DDBJ whole genome shotgun (WGS) entry which is preliminary data.</text>
</comment>
<accession>A0A261XSS2</accession>
<proteinExistence type="predicted"/>
<dbReference type="Proteomes" id="UP000242875">
    <property type="component" value="Unassembled WGS sequence"/>
</dbReference>
<dbReference type="Pfam" id="PF04185">
    <property type="entry name" value="Phosphoesterase"/>
    <property type="match status" value="1"/>
</dbReference>
<organism evidence="2 3">
    <name type="scientific">Bifiguratus adelaidae</name>
    <dbReference type="NCBI Taxonomy" id="1938954"/>
    <lineage>
        <taxon>Eukaryota</taxon>
        <taxon>Fungi</taxon>
        <taxon>Fungi incertae sedis</taxon>
        <taxon>Mucoromycota</taxon>
        <taxon>Mucoromycotina</taxon>
        <taxon>Endogonomycetes</taxon>
        <taxon>Endogonales</taxon>
        <taxon>Endogonales incertae sedis</taxon>
        <taxon>Bifiguratus</taxon>
    </lineage>
</organism>
<dbReference type="OrthoDB" id="5135119at2759"/>
<evidence type="ECO:0000313" key="2">
    <source>
        <dbReference type="EMBL" id="OZJ01410.1"/>
    </source>
</evidence>
<reference evidence="2 3" key="1">
    <citation type="journal article" date="2017" name="Mycologia">
        <title>Bifiguratus adelaidae, gen. et sp. nov., a new member of Mucoromycotina in endophytic and soil-dwelling habitats.</title>
        <authorList>
            <person name="Torres-Cruz T.J."/>
            <person name="Billingsley Tobias T.L."/>
            <person name="Almatruk M."/>
            <person name="Hesse C."/>
            <person name="Kuske C.R."/>
            <person name="Desiro A."/>
            <person name="Benucci G.M."/>
            <person name="Bonito G."/>
            <person name="Stajich J.E."/>
            <person name="Dunlap C."/>
            <person name="Arnold A.E."/>
            <person name="Porras-Alfaro A."/>
        </authorList>
    </citation>
    <scope>NUCLEOTIDE SEQUENCE [LARGE SCALE GENOMIC DNA]</scope>
    <source>
        <strain evidence="2 3">AZ0501</strain>
    </source>
</reference>
<name>A0A261XSS2_9FUNG</name>
<dbReference type="PANTHER" id="PTHR31956:SF8">
    <property type="entry name" value="ACID PHOSPHATASE PHOA (AFU_ORTHOLOGUE AFUA_1G03570)"/>
    <property type="match status" value="1"/>
</dbReference>
<evidence type="ECO:0000313" key="3">
    <source>
        <dbReference type="Proteomes" id="UP000242875"/>
    </source>
</evidence>
<dbReference type="EMBL" id="MVBO01000389">
    <property type="protein sequence ID" value="OZJ01410.1"/>
    <property type="molecule type" value="Genomic_DNA"/>
</dbReference>
<dbReference type="AlphaFoldDB" id="A0A261XSS2"/>
<dbReference type="InterPro" id="IPR007312">
    <property type="entry name" value="Phosphoesterase"/>
</dbReference>
<sequence>MTNDGHDSSVPFAGKSSLDFLEPLLKNDYFMKDTLVLLTFDENDSYNVGNRVFTLLLCGAVPKNMHGTTEDTFYTHYSCIASVSANWGLPTLGRNDVGANVLDLIAQATKYRNKKVDTTGYYANGSAWGYLNSQKWTPSAGPYFGRLQRPSPSTADLEVRLTPVVL</sequence>
<dbReference type="Gene3D" id="3.40.720.10">
    <property type="entry name" value="Alkaline Phosphatase, subunit A"/>
    <property type="match status" value="1"/>
</dbReference>
<dbReference type="GO" id="GO:0009395">
    <property type="term" value="P:phospholipid catabolic process"/>
    <property type="evidence" value="ECO:0007669"/>
    <property type="project" value="TreeGrafter"/>
</dbReference>
<protein>
    <submittedName>
        <fullName evidence="2">Putative acid phosphatase</fullName>
    </submittedName>
</protein>
<dbReference type="InterPro" id="IPR017850">
    <property type="entry name" value="Alkaline_phosphatase_core_sf"/>
</dbReference>
<keyword evidence="3" id="KW-1185">Reference proteome</keyword>
<evidence type="ECO:0000256" key="1">
    <source>
        <dbReference type="ARBA" id="ARBA00022801"/>
    </source>
</evidence>
<gene>
    <name evidence="2" type="ORF">BZG36_05728</name>
</gene>
<keyword evidence="1" id="KW-0378">Hydrolase</keyword>